<dbReference type="EMBL" id="CP003837">
    <property type="protein sequence ID" value="AGH43581.1"/>
    <property type="molecule type" value="Genomic_DNA"/>
</dbReference>
<dbReference type="Pfam" id="PF01554">
    <property type="entry name" value="MatE"/>
    <property type="match status" value="2"/>
</dbReference>
<gene>
    <name evidence="8" type="ORF">C427_1472</name>
</gene>
<evidence type="ECO:0000256" key="3">
    <source>
        <dbReference type="ARBA" id="ARBA00022475"/>
    </source>
</evidence>
<feature type="transmembrane region" description="Helical" evidence="7">
    <location>
        <begin position="361"/>
        <end position="385"/>
    </location>
</feature>
<dbReference type="RefSeq" id="WP_007642041.1">
    <property type="nucleotide sequence ID" value="NC_020514.1"/>
</dbReference>
<feature type="transmembrane region" description="Helical" evidence="7">
    <location>
        <begin position="200"/>
        <end position="219"/>
    </location>
</feature>
<dbReference type="HOGENOM" id="CLU_012893_0_1_6"/>
<keyword evidence="3" id="KW-1003">Cell membrane</keyword>
<feature type="transmembrane region" description="Helical" evidence="7">
    <location>
        <begin position="57"/>
        <end position="78"/>
    </location>
</feature>
<dbReference type="STRING" id="1129794.C427_1472"/>
<dbReference type="PANTHER" id="PTHR43549">
    <property type="entry name" value="MULTIDRUG RESISTANCE PROTEIN YPNP-RELATED"/>
    <property type="match status" value="1"/>
</dbReference>
<dbReference type="KEGG" id="gps:C427_1472"/>
<evidence type="ECO:0000256" key="5">
    <source>
        <dbReference type="ARBA" id="ARBA00022989"/>
    </source>
</evidence>
<dbReference type="GO" id="GO:0005886">
    <property type="term" value="C:plasma membrane"/>
    <property type="evidence" value="ECO:0007669"/>
    <property type="project" value="UniProtKB-SubCell"/>
</dbReference>
<feature type="transmembrane region" description="Helical" evidence="7">
    <location>
        <begin position="392"/>
        <end position="414"/>
    </location>
</feature>
<dbReference type="eggNOG" id="COG0534">
    <property type="taxonomic scope" value="Bacteria"/>
</dbReference>
<feature type="transmembrane region" description="Helical" evidence="7">
    <location>
        <begin position="321"/>
        <end position="341"/>
    </location>
</feature>
<dbReference type="PIRSF" id="PIRSF006603">
    <property type="entry name" value="DinF"/>
    <property type="match status" value="1"/>
</dbReference>
<comment type="subcellular location">
    <subcellularLocation>
        <location evidence="1">Cell inner membrane</location>
        <topology evidence="1">Multi-pass membrane protein</topology>
    </subcellularLocation>
</comment>
<accession>K7ABL6</accession>
<dbReference type="OrthoDB" id="9806302at2"/>
<keyword evidence="9" id="KW-1185">Reference proteome</keyword>
<keyword evidence="6 7" id="KW-0472">Membrane</keyword>
<feature type="transmembrane region" description="Helical" evidence="7">
    <location>
        <begin position="420"/>
        <end position="442"/>
    </location>
</feature>
<dbReference type="Proteomes" id="UP000011864">
    <property type="component" value="Chromosome"/>
</dbReference>
<feature type="transmembrane region" description="Helical" evidence="7">
    <location>
        <begin position="164"/>
        <end position="188"/>
    </location>
</feature>
<dbReference type="InterPro" id="IPR048279">
    <property type="entry name" value="MdtK-like"/>
</dbReference>
<evidence type="ECO:0000256" key="2">
    <source>
        <dbReference type="ARBA" id="ARBA00022448"/>
    </source>
</evidence>
<feature type="transmembrane region" description="Helical" evidence="7">
    <location>
        <begin position="98"/>
        <end position="116"/>
    </location>
</feature>
<keyword evidence="5 7" id="KW-1133">Transmembrane helix</keyword>
<dbReference type="NCBIfam" id="TIGR00797">
    <property type="entry name" value="matE"/>
    <property type="match status" value="1"/>
</dbReference>
<evidence type="ECO:0000313" key="9">
    <source>
        <dbReference type="Proteomes" id="UP000011864"/>
    </source>
</evidence>
<keyword evidence="4 7" id="KW-0812">Transmembrane</keyword>
<dbReference type="AlphaFoldDB" id="K7ABL6"/>
<sequence>MSKSSRDLTLGSLWTAIAALTLPMTIGIMATMSVSIVDTYFVGKLGTNELAALSFTFPITITIASLAIGLGAGAAAVVSQAIGAKNEKEAKRLSTDSLIVATLIVVIISIIGLLTIKPLFMLLGAQGEVLSMIERYMWIWYISMPFLVIPMVANAIIRAVGDAVWPSIIMIGTAVINIIATPILVFGWGPIPAFNIEGAAYGTFVARVFTFLLALYVAYYREKMIVLLVPALSEFVQSCKKVLKVGIPAGVGSAVNPFGVTIVTSIIATFGAETVAAFGVATRIETFACIPMFALSASIAPIVGQNWGANKKSRVLQAVKYCYLMCCVWSVFILTLLYFAAEPISRVLSSDAGIAKESSSYLGIATIGLWGYGIVIVSAAAFNALGRPLSSLGYYLFRTALLYVPLGVIAGIYFDIKAVYYAIAAANVISGLVIGWYTLCWLKKADSCDSQLNQLETDISQ</sequence>
<dbReference type="InterPro" id="IPR002528">
    <property type="entry name" value="MATE_fam"/>
</dbReference>
<proteinExistence type="predicted"/>
<dbReference type="PANTHER" id="PTHR43549:SF3">
    <property type="entry name" value="MULTIDRUG RESISTANCE PROTEIN YPNP-RELATED"/>
    <property type="match status" value="1"/>
</dbReference>
<protein>
    <submittedName>
        <fullName evidence="8">MATE efflux family protein</fullName>
    </submittedName>
</protein>
<evidence type="ECO:0000256" key="6">
    <source>
        <dbReference type="ARBA" id="ARBA00023136"/>
    </source>
</evidence>
<reference evidence="8 9" key="1">
    <citation type="journal article" date="2013" name="Genome Announc.">
        <title>Complete Genome Sequence of Glaciecola psychrophila Strain 170T.</title>
        <authorList>
            <person name="Yin J."/>
            <person name="Chen J."/>
            <person name="Liu G."/>
            <person name="Yu Y."/>
            <person name="Song L."/>
            <person name="Wang X."/>
            <person name="Qu X."/>
        </authorList>
    </citation>
    <scope>NUCLEOTIDE SEQUENCE [LARGE SCALE GENOMIC DNA]</scope>
    <source>
        <strain evidence="8 9">170</strain>
    </source>
</reference>
<dbReference type="GO" id="GO:0042910">
    <property type="term" value="F:xenobiotic transmembrane transporter activity"/>
    <property type="evidence" value="ECO:0007669"/>
    <property type="project" value="InterPro"/>
</dbReference>
<keyword evidence="2" id="KW-0813">Transport</keyword>
<organism evidence="8 9">
    <name type="scientific">Paraglaciecola psychrophila 170</name>
    <dbReference type="NCBI Taxonomy" id="1129794"/>
    <lineage>
        <taxon>Bacteria</taxon>
        <taxon>Pseudomonadati</taxon>
        <taxon>Pseudomonadota</taxon>
        <taxon>Gammaproteobacteria</taxon>
        <taxon>Alteromonadales</taxon>
        <taxon>Alteromonadaceae</taxon>
        <taxon>Paraglaciecola</taxon>
    </lineage>
</organism>
<dbReference type="PATRIC" id="fig|1129794.4.peg.1458"/>
<evidence type="ECO:0000256" key="1">
    <source>
        <dbReference type="ARBA" id="ARBA00004429"/>
    </source>
</evidence>
<dbReference type="InterPro" id="IPR052031">
    <property type="entry name" value="Membrane_Transporter-Flippase"/>
</dbReference>
<evidence type="ECO:0000256" key="7">
    <source>
        <dbReference type="SAM" id="Phobius"/>
    </source>
</evidence>
<feature type="transmembrane region" description="Helical" evidence="7">
    <location>
        <begin position="12"/>
        <end position="37"/>
    </location>
</feature>
<evidence type="ECO:0000313" key="8">
    <source>
        <dbReference type="EMBL" id="AGH43581.1"/>
    </source>
</evidence>
<evidence type="ECO:0000256" key="4">
    <source>
        <dbReference type="ARBA" id="ARBA00022692"/>
    </source>
</evidence>
<name>K7ABL6_9ALTE</name>
<feature type="transmembrane region" description="Helical" evidence="7">
    <location>
        <begin position="136"/>
        <end position="157"/>
    </location>
</feature>
<dbReference type="GO" id="GO:0015297">
    <property type="term" value="F:antiporter activity"/>
    <property type="evidence" value="ECO:0007669"/>
    <property type="project" value="InterPro"/>
</dbReference>